<evidence type="ECO:0000313" key="2">
    <source>
        <dbReference type="Proteomes" id="UP001497480"/>
    </source>
</evidence>
<proteinExistence type="predicted"/>
<protein>
    <submittedName>
        <fullName evidence="1">Uncharacterized protein</fullName>
    </submittedName>
</protein>
<sequence>MMKLLVLLDEMVALHTNLTFIAPVVDSKMEMVGENTLSDKKSHHRCRRKKHDYGMVVDALRVNRSAIS</sequence>
<organism evidence="1 2">
    <name type="scientific">Lupinus luteus</name>
    <name type="common">European yellow lupine</name>
    <dbReference type="NCBI Taxonomy" id="3873"/>
    <lineage>
        <taxon>Eukaryota</taxon>
        <taxon>Viridiplantae</taxon>
        <taxon>Streptophyta</taxon>
        <taxon>Embryophyta</taxon>
        <taxon>Tracheophyta</taxon>
        <taxon>Spermatophyta</taxon>
        <taxon>Magnoliopsida</taxon>
        <taxon>eudicotyledons</taxon>
        <taxon>Gunneridae</taxon>
        <taxon>Pentapetalae</taxon>
        <taxon>rosids</taxon>
        <taxon>fabids</taxon>
        <taxon>Fabales</taxon>
        <taxon>Fabaceae</taxon>
        <taxon>Papilionoideae</taxon>
        <taxon>50 kb inversion clade</taxon>
        <taxon>genistoids sensu lato</taxon>
        <taxon>core genistoids</taxon>
        <taxon>Genisteae</taxon>
        <taxon>Lupinus</taxon>
    </lineage>
</organism>
<dbReference type="Proteomes" id="UP001497480">
    <property type="component" value="Unassembled WGS sequence"/>
</dbReference>
<gene>
    <name evidence="1" type="ORF">LLUT_LOCUS24664</name>
</gene>
<dbReference type="EMBL" id="CAXHTB010000017">
    <property type="protein sequence ID" value="CAL0323604.1"/>
    <property type="molecule type" value="Genomic_DNA"/>
</dbReference>
<accession>A0AAV1XRH2</accession>
<evidence type="ECO:0000313" key="1">
    <source>
        <dbReference type="EMBL" id="CAL0323604.1"/>
    </source>
</evidence>
<reference evidence="1 2" key="1">
    <citation type="submission" date="2024-03" db="EMBL/GenBank/DDBJ databases">
        <authorList>
            <person name="Martinez-Hernandez J."/>
        </authorList>
    </citation>
    <scope>NUCLEOTIDE SEQUENCE [LARGE SCALE GENOMIC DNA]</scope>
</reference>
<name>A0AAV1XRH2_LUPLU</name>
<dbReference type="AlphaFoldDB" id="A0AAV1XRH2"/>
<keyword evidence="2" id="KW-1185">Reference proteome</keyword>
<comment type="caution">
    <text evidence="1">The sequence shown here is derived from an EMBL/GenBank/DDBJ whole genome shotgun (WGS) entry which is preliminary data.</text>
</comment>